<comment type="caution">
    <text evidence="1">The sequence shown here is derived from an EMBL/GenBank/DDBJ whole genome shotgun (WGS) entry which is preliminary data.</text>
</comment>
<feature type="non-terminal residue" evidence="1">
    <location>
        <position position="1"/>
    </location>
</feature>
<sequence>LKFASGLVGRRRKFLDGRRLLRRPVVLLQIVGHFSLSNVYTSSKTTQDRAYGSVWLVSIIVIVDLLRTRKGRSLMLSAKNYKFSAIYNLCSTVLHRACFLRSQQQAHYAPIKDRP</sequence>
<accession>A0ABW8E6F5</accession>
<dbReference type="EMBL" id="JBIUWZ010000039">
    <property type="protein sequence ID" value="MFJ2680775.1"/>
    <property type="molecule type" value="Genomic_DNA"/>
</dbReference>
<dbReference type="RefSeq" id="WP_401383270.1">
    <property type="nucleotide sequence ID" value="NZ_JBIUWZ010000039.1"/>
</dbReference>
<organism evidence="1 2">
    <name type="scientific">Pseudomonas sivasensis</name>
    <dbReference type="NCBI Taxonomy" id="1880678"/>
    <lineage>
        <taxon>Bacteria</taxon>
        <taxon>Pseudomonadati</taxon>
        <taxon>Pseudomonadota</taxon>
        <taxon>Gammaproteobacteria</taxon>
        <taxon>Pseudomonadales</taxon>
        <taxon>Pseudomonadaceae</taxon>
        <taxon>Pseudomonas</taxon>
    </lineage>
</organism>
<reference evidence="1 2" key="1">
    <citation type="submission" date="2024-10" db="EMBL/GenBank/DDBJ databases">
        <title>The Natural Products Discovery Center: Release of the First 8490 Sequenced Strains for Exploring Actinobacteria Biosynthetic Diversity.</title>
        <authorList>
            <person name="Kalkreuter E."/>
            <person name="Kautsar S.A."/>
            <person name="Yang D."/>
            <person name="Bader C.D."/>
            <person name="Teijaro C.N."/>
            <person name="Fluegel L."/>
            <person name="Davis C.M."/>
            <person name="Simpson J.R."/>
            <person name="Lauterbach L."/>
            <person name="Steele A.D."/>
            <person name="Gui C."/>
            <person name="Meng S."/>
            <person name="Li G."/>
            <person name="Viehrig K."/>
            <person name="Ye F."/>
            <person name="Su P."/>
            <person name="Kiefer A.F."/>
            <person name="Nichols A."/>
            <person name="Cepeda A.J."/>
            <person name="Yan W."/>
            <person name="Fan B."/>
            <person name="Jiang Y."/>
            <person name="Adhikari A."/>
            <person name="Zheng C.-J."/>
            <person name="Schuster L."/>
            <person name="Cowan T.M."/>
            <person name="Smanski M.J."/>
            <person name="Chevrette M.G."/>
            <person name="De Carvalho L.P.S."/>
            <person name="Shen B."/>
        </authorList>
    </citation>
    <scope>NUCLEOTIDE SEQUENCE [LARGE SCALE GENOMIC DNA]</scope>
    <source>
        <strain evidence="1 2">NPDC087581</strain>
    </source>
</reference>
<gene>
    <name evidence="1" type="ORF">ACIOWJ_22130</name>
</gene>
<name>A0ABW8E6F5_9PSED</name>
<evidence type="ECO:0000313" key="1">
    <source>
        <dbReference type="EMBL" id="MFJ2680775.1"/>
    </source>
</evidence>
<dbReference type="Proteomes" id="UP001617213">
    <property type="component" value="Unassembled WGS sequence"/>
</dbReference>
<proteinExistence type="predicted"/>
<protein>
    <submittedName>
        <fullName evidence="1">Uncharacterized protein</fullName>
    </submittedName>
</protein>
<evidence type="ECO:0000313" key="2">
    <source>
        <dbReference type="Proteomes" id="UP001617213"/>
    </source>
</evidence>
<keyword evidence="2" id="KW-1185">Reference proteome</keyword>